<gene>
    <name evidence="6" type="ORF">GCM10025864_26350</name>
</gene>
<dbReference type="EMBL" id="BSUK01000001">
    <property type="protein sequence ID" value="GMA24876.1"/>
    <property type="molecule type" value="Genomic_DNA"/>
</dbReference>
<keyword evidence="1" id="KW-0436">Ligase</keyword>
<evidence type="ECO:0000256" key="4">
    <source>
        <dbReference type="PROSITE-ProRule" id="PRU00409"/>
    </source>
</evidence>
<dbReference type="Pfam" id="PF02655">
    <property type="entry name" value="ATP-grasp_3"/>
    <property type="match status" value="1"/>
</dbReference>
<keyword evidence="3 4" id="KW-0067">ATP-binding</keyword>
<dbReference type="Gene3D" id="3.30.1490.20">
    <property type="entry name" value="ATP-grasp fold, A domain"/>
    <property type="match status" value="1"/>
</dbReference>
<dbReference type="SUPFAM" id="SSF56059">
    <property type="entry name" value="Glutathione synthetase ATP-binding domain-like"/>
    <property type="match status" value="1"/>
</dbReference>
<sequence length="396" mass="42891">MTRETRGVPAAVVRCLQAAGGYDVHVVTAESRTTLRYSRHCTIHRHALATADEVLAAVQEAVQEMVTSTSAGEPVVVVPVEEELIRLTGEVDWSAAPQVVVAAGPSPALCRTIDDKWECQQLLESAALPVIDTAAADDDRARVLARASAWPDGALVKPRLGAGGRGIVRCRTVEELDEALEARRDQLDRYIVQEFIAGEHVGCNLLAVDGQVVLATSQVGWLDGVPDGFTTPVGLDVAAEEDVLELAQEFAAATRWDGVANIDLRRRRGDGRLFVVEINPRYWQTLLGSLAAGVNFPHAHVGRARGGDPESSQPLPTRWADFHTITDTAPALRIGLRNVVAVRRATDWHVLALDPAYEAVLLADKLRRIGISGARRTLRRPRRAAGAALRRAGLRQ</sequence>
<organism evidence="6 7">
    <name type="scientific">Luteimicrobium album</name>
    <dbReference type="NCBI Taxonomy" id="1054550"/>
    <lineage>
        <taxon>Bacteria</taxon>
        <taxon>Bacillati</taxon>
        <taxon>Actinomycetota</taxon>
        <taxon>Actinomycetes</taxon>
        <taxon>Micrococcales</taxon>
        <taxon>Luteimicrobium</taxon>
    </lineage>
</organism>
<proteinExistence type="predicted"/>
<reference evidence="7" key="1">
    <citation type="journal article" date="2019" name="Int. J. Syst. Evol. Microbiol.">
        <title>The Global Catalogue of Microorganisms (GCM) 10K type strain sequencing project: providing services to taxonomists for standard genome sequencing and annotation.</title>
        <authorList>
            <consortium name="The Broad Institute Genomics Platform"/>
            <consortium name="The Broad Institute Genome Sequencing Center for Infectious Disease"/>
            <person name="Wu L."/>
            <person name="Ma J."/>
        </authorList>
    </citation>
    <scope>NUCLEOTIDE SEQUENCE [LARGE SCALE GENOMIC DNA]</scope>
    <source>
        <strain evidence="7">NBRC 106348</strain>
    </source>
</reference>
<feature type="domain" description="ATP-grasp" evidence="5">
    <location>
        <begin position="120"/>
        <end position="305"/>
    </location>
</feature>
<dbReference type="InterPro" id="IPR052032">
    <property type="entry name" value="ATP-dep_AA_Ligase"/>
</dbReference>
<dbReference type="Proteomes" id="UP001157091">
    <property type="component" value="Unassembled WGS sequence"/>
</dbReference>
<dbReference type="PANTHER" id="PTHR43585:SF2">
    <property type="entry name" value="ATP-GRASP ENZYME FSQD"/>
    <property type="match status" value="1"/>
</dbReference>
<evidence type="ECO:0000256" key="3">
    <source>
        <dbReference type="ARBA" id="ARBA00022840"/>
    </source>
</evidence>
<dbReference type="InterPro" id="IPR011761">
    <property type="entry name" value="ATP-grasp"/>
</dbReference>
<evidence type="ECO:0000313" key="6">
    <source>
        <dbReference type="EMBL" id="GMA24876.1"/>
    </source>
</evidence>
<keyword evidence="7" id="KW-1185">Reference proteome</keyword>
<protein>
    <recommendedName>
        <fullName evidence="5">ATP-grasp domain-containing protein</fullName>
    </recommendedName>
</protein>
<evidence type="ECO:0000256" key="2">
    <source>
        <dbReference type="ARBA" id="ARBA00022741"/>
    </source>
</evidence>
<dbReference type="PROSITE" id="PS50975">
    <property type="entry name" value="ATP_GRASP"/>
    <property type="match status" value="1"/>
</dbReference>
<name>A0ABQ6I2H4_9MICO</name>
<evidence type="ECO:0000256" key="1">
    <source>
        <dbReference type="ARBA" id="ARBA00022598"/>
    </source>
</evidence>
<dbReference type="InterPro" id="IPR013815">
    <property type="entry name" value="ATP_grasp_subdomain_1"/>
</dbReference>
<accession>A0ABQ6I2H4</accession>
<evidence type="ECO:0000313" key="7">
    <source>
        <dbReference type="Proteomes" id="UP001157091"/>
    </source>
</evidence>
<evidence type="ECO:0000259" key="5">
    <source>
        <dbReference type="PROSITE" id="PS50975"/>
    </source>
</evidence>
<dbReference type="Gene3D" id="3.30.470.20">
    <property type="entry name" value="ATP-grasp fold, B domain"/>
    <property type="match status" value="1"/>
</dbReference>
<dbReference type="PANTHER" id="PTHR43585">
    <property type="entry name" value="FUMIPYRROLE BIOSYNTHESIS PROTEIN C"/>
    <property type="match status" value="1"/>
</dbReference>
<dbReference type="InterPro" id="IPR003806">
    <property type="entry name" value="ATP-grasp_PylC-type"/>
</dbReference>
<comment type="caution">
    <text evidence="6">The sequence shown here is derived from an EMBL/GenBank/DDBJ whole genome shotgun (WGS) entry which is preliminary data.</text>
</comment>
<keyword evidence="2 4" id="KW-0547">Nucleotide-binding</keyword>